<dbReference type="Proteomes" id="UP000499080">
    <property type="component" value="Unassembled WGS sequence"/>
</dbReference>
<keyword evidence="2" id="KW-1185">Reference proteome</keyword>
<protein>
    <submittedName>
        <fullName evidence="1">Uncharacterized protein</fullName>
    </submittedName>
</protein>
<gene>
    <name evidence="1" type="ORF">AVEN_154614_1</name>
</gene>
<name>A0A4Y2JVD2_ARAVE</name>
<proteinExistence type="predicted"/>
<accession>A0A4Y2JVD2</accession>
<dbReference type="EMBL" id="BGPR01003953">
    <property type="protein sequence ID" value="GBM94281.1"/>
    <property type="molecule type" value="Genomic_DNA"/>
</dbReference>
<evidence type="ECO:0000313" key="1">
    <source>
        <dbReference type="EMBL" id="GBM94281.1"/>
    </source>
</evidence>
<feature type="non-terminal residue" evidence="1">
    <location>
        <position position="30"/>
    </location>
</feature>
<reference evidence="1 2" key="1">
    <citation type="journal article" date="2019" name="Sci. Rep.">
        <title>Orb-weaving spider Araneus ventricosus genome elucidates the spidroin gene catalogue.</title>
        <authorList>
            <person name="Kono N."/>
            <person name="Nakamura H."/>
            <person name="Ohtoshi R."/>
            <person name="Moran D.A.P."/>
            <person name="Shinohara A."/>
            <person name="Yoshida Y."/>
            <person name="Fujiwara M."/>
            <person name="Mori M."/>
            <person name="Tomita M."/>
            <person name="Arakawa K."/>
        </authorList>
    </citation>
    <scope>NUCLEOTIDE SEQUENCE [LARGE SCALE GENOMIC DNA]</scope>
</reference>
<dbReference type="AlphaFoldDB" id="A0A4Y2JVD2"/>
<comment type="caution">
    <text evidence="1">The sequence shown here is derived from an EMBL/GenBank/DDBJ whole genome shotgun (WGS) entry which is preliminary data.</text>
</comment>
<sequence>MQRNWTSHTLVNTIAGLIRVNHLTALPMYP</sequence>
<evidence type="ECO:0000313" key="2">
    <source>
        <dbReference type="Proteomes" id="UP000499080"/>
    </source>
</evidence>
<organism evidence="1 2">
    <name type="scientific">Araneus ventricosus</name>
    <name type="common">Orbweaver spider</name>
    <name type="synonym">Epeira ventricosa</name>
    <dbReference type="NCBI Taxonomy" id="182803"/>
    <lineage>
        <taxon>Eukaryota</taxon>
        <taxon>Metazoa</taxon>
        <taxon>Ecdysozoa</taxon>
        <taxon>Arthropoda</taxon>
        <taxon>Chelicerata</taxon>
        <taxon>Arachnida</taxon>
        <taxon>Araneae</taxon>
        <taxon>Araneomorphae</taxon>
        <taxon>Entelegynae</taxon>
        <taxon>Araneoidea</taxon>
        <taxon>Araneidae</taxon>
        <taxon>Araneus</taxon>
    </lineage>
</organism>